<dbReference type="Gene3D" id="3.40.50.300">
    <property type="entry name" value="P-loop containing nucleotide triphosphate hydrolases"/>
    <property type="match status" value="1"/>
</dbReference>
<dbReference type="Pfam" id="PF00485">
    <property type="entry name" value="PRK"/>
    <property type="match status" value="1"/>
</dbReference>
<protein>
    <submittedName>
        <fullName evidence="2">Uridine cytidine kinase i-like protein</fullName>
    </submittedName>
</protein>
<gene>
    <name evidence="2" type="ORF">QR98_0104720</name>
</gene>
<proteinExistence type="predicted"/>
<dbReference type="AlphaFoldDB" id="A0A132ALQ4"/>
<dbReference type="InterPro" id="IPR006083">
    <property type="entry name" value="PRK/URK"/>
</dbReference>
<evidence type="ECO:0000313" key="2">
    <source>
        <dbReference type="EMBL" id="KPM11894.1"/>
    </source>
</evidence>
<dbReference type="InterPro" id="IPR027417">
    <property type="entry name" value="P-loop_NTPase"/>
</dbReference>
<comment type="caution">
    <text evidence="2">The sequence shown here is derived from an EMBL/GenBank/DDBJ whole genome shotgun (WGS) entry which is preliminary data.</text>
</comment>
<accession>A0A132ALQ4</accession>
<dbReference type="EMBL" id="JXLN01018233">
    <property type="protein sequence ID" value="KPM11894.1"/>
    <property type="molecule type" value="Genomic_DNA"/>
</dbReference>
<dbReference type="GO" id="GO:0016301">
    <property type="term" value="F:kinase activity"/>
    <property type="evidence" value="ECO:0007669"/>
    <property type="project" value="UniProtKB-KW"/>
</dbReference>
<dbReference type="UniPathway" id="UPA00579">
    <property type="reaction ID" value="UER00640"/>
</dbReference>
<sequence length="205" mass="23495">MSNASKDISRKISFGDYSLSLLSSSDPLSSSVIKKLQNTGQPMEFSFQKQPFIIGVAGGTASGKSTVCSKIIDRLGPLDPTSEYLSHEKRVVRISQDSFYRKLTDVDRKLVAKGLFNFDHPSAFDVELMVRILRDLCRGKMVRLPIYNYSDNEISEKEEVIYPADVILFEGLLLFYFPELRKYFHMKIFVDTDPDTRLSRRGRRF</sequence>
<dbReference type="OrthoDB" id="10257085at2759"/>
<evidence type="ECO:0000313" key="3">
    <source>
        <dbReference type="Proteomes" id="UP000616769"/>
    </source>
</evidence>
<keyword evidence="2" id="KW-0418">Kinase</keyword>
<dbReference type="GO" id="GO:0044211">
    <property type="term" value="P:CTP salvage"/>
    <property type="evidence" value="ECO:0007669"/>
    <property type="project" value="UniProtKB-UniPathway"/>
</dbReference>
<feature type="domain" description="Phosphoribulokinase/uridine kinase" evidence="1">
    <location>
        <begin position="53"/>
        <end position="201"/>
    </location>
</feature>
<keyword evidence="2" id="KW-0808">Transferase</keyword>
<dbReference type="VEuPathDB" id="VectorBase:SSCA005070"/>
<evidence type="ECO:0000259" key="1">
    <source>
        <dbReference type="Pfam" id="PF00485"/>
    </source>
</evidence>
<dbReference type="Proteomes" id="UP000616769">
    <property type="component" value="Unassembled WGS sequence"/>
</dbReference>
<organism evidence="2 3">
    <name type="scientific">Sarcoptes scabiei</name>
    <name type="common">Itch mite</name>
    <name type="synonym">Acarus scabiei</name>
    <dbReference type="NCBI Taxonomy" id="52283"/>
    <lineage>
        <taxon>Eukaryota</taxon>
        <taxon>Metazoa</taxon>
        <taxon>Ecdysozoa</taxon>
        <taxon>Arthropoda</taxon>
        <taxon>Chelicerata</taxon>
        <taxon>Arachnida</taxon>
        <taxon>Acari</taxon>
        <taxon>Acariformes</taxon>
        <taxon>Sarcoptiformes</taxon>
        <taxon>Astigmata</taxon>
        <taxon>Psoroptidia</taxon>
        <taxon>Sarcoptoidea</taxon>
        <taxon>Sarcoptidae</taxon>
        <taxon>Sarcoptinae</taxon>
        <taxon>Sarcoptes</taxon>
    </lineage>
</organism>
<name>A0A132ALQ4_SARSC</name>
<dbReference type="GO" id="GO:0005524">
    <property type="term" value="F:ATP binding"/>
    <property type="evidence" value="ECO:0007669"/>
    <property type="project" value="InterPro"/>
</dbReference>
<reference evidence="2 3" key="1">
    <citation type="journal article" date="2015" name="Parasit. Vectors">
        <title>Draft genome of the scabies mite.</title>
        <authorList>
            <person name="Rider S.D.Jr."/>
            <person name="Morgan M.S."/>
            <person name="Arlian L.G."/>
        </authorList>
    </citation>
    <scope>NUCLEOTIDE SEQUENCE [LARGE SCALE GENOMIC DNA]</scope>
    <source>
        <strain evidence="2">Arlian Lab</strain>
    </source>
</reference>
<dbReference type="SUPFAM" id="SSF52540">
    <property type="entry name" value="P-loop containing nucleoside triphosphate hydrolases"/>
    <property type="match status" value="1"/>
</dbReference>
<dbReference type="PANTHER" id="PTHR10285">
    <property type="entry name" value="URIDINE KINASE"/>
    <property type="match status" value="1"/>
</dbReference>